<organism evidence="11">
    <name type="scientific">Rhodonia placenta</name>
    <dbReference type="NCBI Taxonomy" id="104341"/>
    <lineage>
        <taxon>Eukaryota</taxon>
        <taxon>Fungi</taxon>
        <taxon>Dikarya</taxon>
        <taxon>Basidiomycota</taxon>
        <taxon>Agaricomycotina</taxon>
        <taxon>Agaricomycetes</taxon>
        <taxon>Polyporales</taxon>
        <taxon>Adustoporiaceae</taxon>
        <taxon>Rhodonia</taxon>
    </lineage>
</organism>
<evidence type="ECO:0000256" key="3">
    <source>
        <dbReference type="ARBA" id="ARBA00010617"/>
    </source>
</evidence>
<gene>
    <name evidence="11" type="primary">PpCYP057</name>
</gene>
<evidence type="ECO:0000256" key="9">
    <source>
        <dbReference type="PIRSR" id="PIRSR602401-1"/>
    </source>
</evidence>
<dbReference type="InterPro" id="IPR036396">
    <property type="entry name" value="Cyt_P450_sf"/>
</dbReference>
<evidence type="ECO:0000256" key="7">
    <source>
        <dbReference type="ARBA" id="ARBA00023004"/>
    </source>
</evidence>
<comment type="cofactor">
    <cofactor evidence="1 9">
        <name>heme</name>
        <dbReference type="ChEBI" id="CHEBI:30413"/>
    </cofactor>
</comment>
<evidence type="ECO:0000256" key="5">
    <source>
        <dbReference type="ARBA" id="ARBA00022723"/>
    </source>
</evidence>
<dbReference type="PRINTS" id="PR00385">
    <property type="entry name" value="P450"/>
</dbReference>
<dbReference type="PANTHER" id="PTHR24305">
    <property type="entry name" value="CYTOCHROME P450"/>
    <property type="match status" value="1"/>
</dbReference>
<dbReference type="AlphaFoldDB" id="F1SY61"/>
<dbReference type="PROSITE" id="PS00086">
    <property type="entry name" value="CYTOCHROME_P450"/>
    <property type="match status" value="1"/>
</dbReference>
<evidence type="ECO:0000256" key="4">
    <source>
        <dbReference type="ARBA" id="ARBA00022617"/>
    </source>
</evidence>
<evidence type="ECO:0000256" key="2">
    <source>
        <dbReference type="ARBA" id="ARBA00005179"/>
    </source>
</evidence>
<dbReference type="PRINTS" id="PR00463">
    <property type="entry name" value="EP450I"/>
</dbReference>
<dbReference type="PANTHER" id="PTHR24305:SF166">
    <property type="entry name" value="CYTOCHROME P450 12A4, MITOCHONDRIAL-RELATED"/>
    <property type="match status" value="1"/>
</dbReference>
<comment type="similarity">
    <text evidence="3 10">Belongs to the cytochrome P450 family.</text>
</comment>
<name>F1SY61_9APHY</name>
<keyword evidence="4 9" id="KW-0349">Heme</keyword>
<dbReference type="Gene3D" id="1.10.630.10">
    <property type="entry name" value="Cytochrome P450"/>
    <property type="match status" value="1"/>
</dbReference>
<evidence type="ECO:0000256" key="10">
    <source>
        <dbReference type="RuleBase" id="RU000461"/>
    </source>
</evidence>
<sequence>MLPTSLAEQAVLIVLASALYCVVSNLFQSKTSVQALPVPLGAQWIWGHERTVFVREPGRAFRGWIREKGLTFRIKAAFRAPDVVVLSDPVGIAHILQKKVYDYPHSQVVRPRVARLLGKGLGWVEGETEHKRMRHMVTPPFSHENIRAMSQDIAAASMQIVDDLTLEVQGSSKDSSYNALEWTAKATLNVIGRVVFLHDFEGGNSEDAKLILNARRRGVNPVLQYAGFLTLMLLRRFPILNKLPIWAIQSQGLAKMVIQSGVAYEMIRRNEGLVGNIQPKQQRDLLTRLLSAHAEGRISRQELLEQISTFVISGHETTTQTLGFTIFELARHPDIQRRLRAELAELGREPTYDDFHARLPYLDAVLKETLRLYPGLPYMERTAACADIIPLRDPVQLSTGQLITALPVAPGQVVLIPIIAIHRLDAVWKDADTFRPERWLHDLPASESLCNGWANTLAFSDGPRSCIGMRLAIYQYKVILTQMMGRFRFVDSGADIMLKVSSSLQAWDACAIEKGPCIPVRLELL</sequence>
<dbReference type="SUPFAM" id="SSF48264">
    <property type="entry name" value="Cytochrome P450"/>
    <property type="match status" value="1"/>
</dbReference>
<dbReference type="InterPro" id="IPR002401">
    <property type="entry name" value="Cyt_P450_E_grp-I"/>
</dbReference>
<feature type="binding site" description="axial binding residue" evidence="9">
    <location>
        <position position="466"/>
    </location>
    <ligand>
        <name>heme</name>
        <dbReference type="ChEBI" id="CHEBI:30413"/>
    </ligand>
    <ligandPart>
        <name>Fe</name>
        <dbReference type="ChEBI" id="CHEBI:18248"/>
    </ligandPart>
</feature>
<dbReference type="InterPro" id="IPR050121">
    <property type="entry name" value="Cytochrome_P450_monoxygenase"/>
</dbReference>
<dbReference type="GO" id="GO:0016705">
    <property type="term" value="F:oxidoreductase activity, acting on paired donors, with incorporation or reduction of molecular oxygen"/>
    <property type="evidence" value="ECO:0007669"/>
    <property type="project" value="InterPro"/>
</dbReference>
<evidence type="ECO:0000256" key="6">
    <source>
        <dbReference type="ARBA" id="ARBA00023002"/>
    </source>
</evidence>
<keyword evidence="8 10" id="KW-0503">Monooxygenase</keyword>
<protein>
    <submittedName>
        <fullName evidence="11">Cytochrome P450</fullName>
    </submittedName>
</protein>
<dbReference type="InterPro" id="IPR017972">
    <property type="entry name" value="Cyt_P450_CS"/>
</dbReference>
<dbReference type="InterPro" id="IPR001128">
    <property type="entry name" value="Cyt_P450"/>
</dbReference>
<dbReference type="Pfam" id="PF00067">
    <property type="entry name" value="p450"/>
    <property type="match status" value="1"/>
</dbReference>
<evidence type="ECO:0000256" key="8">
    <source>
        <dbReference type="ARBA" id="ARBA00023033"/>
    </source>
</evidence>
<keyword evidence="5 9" id="KW-0479">Metal-binding</keyword>
<dbReference type="GO" id="GO:0020037">
    <property type="term" value="F:heme binding"/>
    <property type="evidence" value="ECO:0007669"/>
    <property type="project" value="InterPro"/>
</dbReference>
<keyword evidence="6 10" id="KW-0560">Oxidoreductase</keyword>
<comment type="pathway">
    <text evidence="2">Secondary metabolite biosynthesis.</text>
</comment>
<dbReference type="EMBL" id="AB573272">
    <property type="protein sequence ID" value="BAK09405.1"/>
    <property type="molecule type" value="mRNA"/>
</dbReference>
<accession>F1SY61</accession>
<evidence type="ECO:0000256" key="1">
    <source>
        <dbReference type="ARBA" id="ARBA00001971"/>
    </source>
</evidence>
<keyword evidence="7 9" id="KW-0408">Iron</keyword>
<reference evidence="11" key="1">
    <citation type="journal article" date="2012" name="Arch. Microbiol.">
        <title>Molecular identification and functional characterization of cytochrome P450 monooxygenases from the brown-rot basidiomycete Postia placenta.</title>
        <authorList>
            <person name="Ide M."/>
            <person name="Ichinose H."/>
            <person name="Wariishi H."/>
        </authorList>
    </citation>
    <scope>NUCLEOTIDE SEQUENCE</scope>
    <source>
        <strain evidence="11">MAD-698-R</strain>
    </source>
</reference>
<proteinExistence type="evidence at transcript level"/>
<evidence type="ECO:0000313" key="11">
    <source>
        <dbReference type="EMBL" id="BAK09405.1"/>
    </source>
</evidence>
<dbReference type="GO" id="GO:0005506">
    <property type="term" value="F:iron ion binding"/>
    <property type="evidence" value="ECO:0007669"/>
    <property type="project" value="InterPro"/>
</dbReference>
<dbReference type="GO" id="GO:0004497">
    <property type="term" value="F:monooxygenase activity"/>
    <property type="evidence" value="ECO:0007669"/>
    <property type="project" value="UniProtKB-KW"/>
</dbReference>